<dbReference type="GO" id="GO:0046872">
    <property type="term" value="F:metal ion binding"/>
    <property type="evidence" value="ECO:0007669"/>
    <property type="project" value="UniProtKB-KW"/>
</dbReference>
<name>A0A380H2T6_9STAP</name>
<dbReference type="GO" id="GO:0140114">
    <property type="term" value="P:cellular detoxification of fluoride"/>
    <property type="evidence" value="ECO:0007669"/>
    <property type="project" value="UniProtKB-UniRule"/>
</dbReference>
<dbReference type="PANTHER" id="PTHR28259">
    <property type="entry name" value="FLUORIDE EXPORT PROTEIN 1-RELATED"/>
    <property type="match status" value="1"/>
</dbReference>
<evidence type="ECO:0000256" key="14">
    <source>
        <dbReference type="HAMAP-Rule" id="MF_00454"/>
    </source>
</evidence>
<feature type="transmembrane region" description="Helical" evidence="14">
    <location>
        <begin position="93"/>
        <end position="115"/>
    </location>
</feature>
<comment type="activity regulation">
    <text evidence="14">Na(+) is not transported, but it plays an essential structural role and its presence is essential for fluoride channel function.</text>
</comment>
<evidence type="ECO:0000256" key="1">
    <source>
        <dbReference type="ARBA" id="ARBA00004651"/>
    </source>
</evidence>
<keyword evidence="8 14" id="KW-0406">Ion transport</keyword>
<evidence type="ECO:0000256" key="11">
    <source>
        <dbReference type="ARBA" id="ARBA00035120"/>
    </source>
</evidence>
<keyword evidence="3 14" id="KW-1003">Cell membrane</keyword>
<keyword evidence="10 14" id="KW-0407">Ion channel</keyword>
<dbReference type="Proteomes" id="UP000255425">
    <property type="component" value="Unassembled WGS sequence"/>
</dbReference>
<evidence type="ECO:0000313" key="16">
    <source>
        <dbReference type="Proteomes" id="UP000255425"/>
    </source>
</evidence>
<keyword evidence="7 14" id="KW-0915">Sodium</keyword>
<dbReference type="GO" id="GO:0005886">
    <property type="term" value="C:plasma membrane"/>
    <property type="evidence" value="ECO:0007669"/>
    <property type="project" value="UniProtKB-SubCell"/>
</dbReference>
<comment type="function">
    <text evidence="13 14">Fluoride-specific ion channel. Important for reducing fluoride concentration in the cell, thus reducing its toxicity.</text>
</comment>
<evidence type="ECO:0000256" key="8">
    <source>
        <dbReference type="ARBA" id="ARBA00023065"/>
    </source>
</evidence>
<comment type="catalytic activity">
    <reaction evidence="12">
        <text>fluoride(in) = fluoride(out)</text>
        <dbReference type="Rhea" id="RHEA:76159"/>
        <dbReference type="ChEBI" id="CHEBI:17051"/>
    </reaction>
    <physiologicalReaction direction="left-to-right" evidence="12">
        <dbReference type="Rhea" id="RHEA:76160"/>
    </physiologicalReaction>
</comment>
<organism evidence="15 16">
    <name type="scientific">Staphylococcus saccharolyticus</name>
    <dbReference type="NCBI Taxonomy" id="33028"/>
    <lineage>
        <taxon>Bacteria</taxon>
        <taxon>Bacillati</taxon>
        <taxon>Bacillota</taxon>
        <taxon>Bacilli</taxon>
        <taxon>Bacillales</taxon>
        <taxon>Staphylococcaceae</taxon>
        <taxon>Staphylococcus</taxon>
    </lineage>
</organism>
<accession>A0A380H2T6</accession>
<evidence type="ECO:0000256" key="10">
    <source>
        <dbReference type="ARBA" id="ARBA00023303"/>
    </source>
</evidence>
<protein>
    <recommendedName>
        <fullName evidence="14">Fluoride-specific ion channel FluC</fullName>
    </recommendedName>
</protein>
<evidence type="ECO:0000313" key="15">
    <source>
        <dbReference type="EMBL" id="SUM70536.1"/>
    </source>
</evidence>
<evidence type="ECO:0000256" key="3">
    <source>
        <dbReference type="ARBA" id="ARBA00022475"/>
    </source>
</evidence>
<keyword evidence="16" id="KW-1185">Reference proteome</keyword>
<sequence length="117" mass="12588">MIIALLVMGGGGIGAVLRAFVTNVCQRHFNSSIPITTPIVNILGSFSIGLTMGTAISNHWLSPLFITGVLGGLTTFSTLSSELVKMLTPKFRILHFIGYSILQFIIGFIACYIGFHI</sequence>
<dbReference type="HAMAP" id="MF_00454">
    <property type="entry name" value="FluC"/>
    <property type="match status" value="1"/>
</dbReference>
<dbReference type="RefSeq" id="WP_115313083.1">
    <property type="nucleotide sequence ID" value="NZ_CP066042.1"/>
</dbReference>
<keyword evidence="5 14" id="KW-0479">Metal-binding</keyword>
<dbReference type="InterPro" id="IPR003691">
    <property type="entry name" value="FluC"/>
</dbReference>
<dbReference type="Pfam" id="PF02537">
    <property type="entry name" value="CRCB"/>
    <property type="match status" value="1"/>
</dbReference>
<reference evidence="15 16" key="1">
    <citation type="submission" date="2018-06" db="EMBL/GenBank/DDBJ databases">
        <authorList>
            <consortium name="Pathogen Informatics"/>
            <person name="Doyle S."/>
        </authorList>
    </citation>
    <scope>NUCLEOTIDE SEQUENCE [LARGE SCALE GENOMIC DNA]</scope>
    <source>
        <strain evidence="15 16">NCTC11807</strain>
    </source>
</reference>
<dbReference type="GeneID" id="63936712"/>
<feature type="binding site" evidence="14">
    <location>
        <position position="74"/>
    </location>
    <ligand>
        <name>Na(+)</name>
        <dbReference type="ChEBI" id="CHEBI:29101"/>
        <note>structural</note>
    </ligand>
</feature>
<evidence type="ECO:0000256" key="2">
    <source>
        <dbReference type="ARBA" id="ARBA00022448"/>
    </source>
</evidence>
<feature type="transmembrane region" description="Helical" evidence="14">
    <location>
        <begin position="60"/>
        <end position="81"/>
    </location>
</feature>
<keyword evidence="2 14" id="KW-0813">Transport</keyword>
<dbReference type="AlphaFoldDB" id="A0A380H2T6"/>
<evidence type="ECO:0000256" key="6">
    <source>
        <dbReference type="ARBA" id="ARBA00022989"/>
    </source>
</evidence>
<feature type="binding site" evidence="14">
    <location>
        <position position="71"/>
    </location>
    <ligand>
        <name>Na(+)</name>
        <dbReference type="ChEBI" id="CHEBI:29101"/>
        <note>structural</note>
    </ligand>
</feature>
<dbReference type="PANTHER" id="PTHR28259:SF16">
    <property type="entry name" value="FLUORIDE-SPECIFIC ION CHANNEL FLUC 2"/>
    <property type="match status" value="1"/>
</dbReference>
<comment type="similarity">
    <text evidence="11 14">Belongs to the fluoride channel Fluc/FEX (TC 1.A.43) family.</text>
</comment>
<dbReference type="GO" id="GO:0062054">
    <property type="term" value="F:fluoride channel activity"/>
    <property type="evidence" value="ECO:0007669"/>
    <property type="project" value="UniProtKB-UniRule"/>
</dbReference>
<keyword evidence="4 14" id="KW-0812">Transmembrane</keyword>
<gene>
    <name evidence="14" type="primary">fluC</name>
    <name evidence="14" type="synonym">crcB</name>
    <name evidence="15" type="ORF">NCTC11807_01239</name>
</gene>
<keyword evidence="6 14" id="KW-1133">Transmembrane helix</keyword>
<proteinExistence type="inferred from homology"/>
<evidence type="ECO:0000256" key="9">
    <source>
        <dbReference type="ARBA" id="ARBA00023136"/>
    </source>
</evidence>
<evidence type="ECO:0000256" key="13">
    <source>
        <dbReference type="ARBA" id="ARBA00049940"/>
    </source>
</evidence>
<evidence type="ECO:0000256" key="12">
    <source>
        <dbReference type="ARBA" id="ARBA00035585"/>
    </source>
</evidence>
<comment type="caution">
    <text evidence="14">Lacks conserved residue(s) required for the propagation of feature annotation.</text>
</comment>
<comment type="subcellular location">
    <subcellularLocation>
        <location evidence="1 14">Cell membrane</location>
        <topology evidence="1 14">Multi-pass membrane protein</topology>
    </subcellularLocation>
</comment>
<dbReference type="EMBL" id="UHDZ01000001">
    <property type="protein sequence ID" value="SUM70536.1"/>
    <property type="molecule type" value="Genomic_DNA"/>
</dbReference>
<evidence type="ECO:0000256" key="7">
    <source>
        <dbReference type="ARBA" id="ARBA00023053"/>
    </source>
</evidence>
<evidence type="ECO:0000256" key="5">
    <source>
        <dbReference type="ARBA" id="ARBA00022723"/>
    </source>
</evidence>
<keyword evidence="9 14" id="KW-0472">Membrane</keyword>
<evidence type="ECO:0000256" key="4">
    <source>
        <dbReference type="ARBA" id="ARBA00022692"/>
    </source>
</evidence>